<dbReference type="PROSITE" id="PS50043">
    <property type="entry name" value="HTH_LUXR_2"/>
    <property type="match status" value="1"/>
</dbReference>
<evidence type="ECO:0000259" key="1">
    <source>
        <dbReference type="PROSITE" id="PS50043"/>
    </source>
</evidence>
<dbReference type="Gene3D" id="1.10.10.10">
    <property type="entry name" value="Winged helix-like DNA-binding domain superfamily/Winged helix DNA-binding domain"/>
    <property type="match status" value="1"/>
</dbReference>
<protein>
    <submittedName>
        <fullName evidence="2">Helix-turn-helix transcriptional regulator</fullName>
    </submittedName>
</protein>
<dbReference type="AlphaFoldDB" id="A0A6M0ISD3"/>
<name>A0A6M0ISD3_9BACT</name>
<dbReference type="EMBL" id="JAAGNZ010000002">
    <property type="protein sequence ID" value="NEU69933.1"/>
    <property type="molecule type" value="Genomic_DNA"/>
</dbReference>
<accession>A0A6M0ISD3</accession>
<organism evidence="2 3">
    <name type="scientific">Spirosoma agri</name>
    <dbReference type="NCBI Taxonomy" id="1987381"/>
    <lineage>
        <taxon>Bacteria</taxon>
        <taxon>Pseudomonadati</taxon>
        <taxon>Bacteroidota</taxon>
        <taxon>Cytophagia</taxon>
        <taxon>Cytophagales</taxon>
        <taxon>Cytophagaceae</taxon>
        <taxon>Spirosoma</taxon>
    </lineage>
</organism>
<dbReference type="GO" id="GO:0003677">
    <property type="term" value="F:DNA binding"/>
    <property type="evidence" value="ECO:0007669"/>
    <property type="project" value="InterPro"/>
</dbReference>
<dbReference type="RefSeq" id="WP_164042738.1">
    <property type="nucleotide sequence ID" value="NZ_JAAGNZ010000002.1"/>
</dbReference>
<dbReference type="InterPro" id="IPR036388">
    <property type="entry name" value="WH-like_DNA-bd_sf"/>
</dbReference>
<dbReference type="Pfam" id="PF00196">
    <property type="entry name" value="GerE"/>
    <property type="match status" value="1"/>
</dbReference>
<sequence>MNTLAPSLYGKNLFPPKLNNRELQFLELACSDLTYVQIADRMCVSPRTVDGYRETLFERFEVKSRVGLALWAVKTGVVIL</sequence>
<comment type="caution">
    <text evidence="2">The sequence shown here is derived from an EMBL/GenBank/DDBJ whole genome shotgun (WGS) entry which is preliminary data.</text>
</comment>
<proteinExistence type="predicted"/>
<feature type="domain" description="HTH luxR-type" evidence="1">
    <location>
        <begin position="11"/>
        <end position="76"/>
    </location>
</feature>
<evidence type="ECO:0000313" key="3">
    <source>
        <dbReference type="Proteomes" id="UP000477386"/>
    </source>
</evidence>
<dbReference type="Proteomes" id="UP000477386">
    <property type="component" value="Unassembled WGS sequence"/>
</dbReference>
<dbReference type="InterPro" id="IPR016032">
    <property type="entry name" value="Sig_transdc_resp-reg_C-effctor"/>
</dbReference>
<keyword evidence="3" id="KW-1185">Reference proteome</keyword>
<dbReference type="CDD" id="cd06170">
    <property type="entry name" value="LuxR_C_like"/>
    <property type="match status" value="1"/>
</dbReference>
<evidence type="ECO:0000313" key="2">
    <source>
        <dbReference type="EMBL" id="NEU69933.1"/>
    </source>
</evidence>
<dbReference type="GO" id="GO:0006355">
    <property type="term" value="P:regulation of DNA-templated transcription"/>
    <property type="evidence" value="ECO:0007669"/>
    <property type="project" value="InterPro"/>
</dbReference>
<dbReference type="SUPFAM" id="SSF46894">
    <property type="entry name" value="C-terminal effector domain of the bipartite response regulators"/>
    <property type="match status" value="1"/>
</dbReference>
<gene>
    <name evidence="2" type="ORF">GK091_23840</name>
</gene>
<dbReference type="InterPro" id="IPR000792">
    <property type="entry name" value="Tscrpt_reg_LuxR_C"/>
</dbReference>
<reference evidence="2 3" key="1">
    <citation type="submission" date="2020-02" db="EMBL/GenBank/DDBJ databases">
        <title>Draft genome sequence of two Spirosoma agri KCTC 52727 and Spirosoma terrae KCTC 52035.</title>
        <authorList>
            <person name="Rojas J."/>
            <person name="Ambika Manirajan B."/>
            <person name="Ratering S."/>
            <person name="Suarez C."/>
            <person name="Schnell S."/>
        </authorList>
    </citation>
    <scope>NUCLEOTIDE SEQUENCE [LARGE SCALE GENOMIC DNA]</scope>
    <source>
        <strain evidence="2 3">KCTC 52727</strain>
    </source>
</reference>
<dbReference type="SMART" id="SM00421">
    <property type="entry name" value="HTH_LUXR"/>
    <property type="match status" value="1"/>
</dbReference>